<accession>A0A897MXV5</accession>
<dbReference type="PROSITE" id="PS00152">
    <property type="entry name" value="ATPASE_ALPHA_BETA"/>
    <property type="match status" value="1"/>
</dbReference>
<keyword evidence="6 8" id="KW-0472">Membrane</keyword>
<dbReference type="InterPro" id="IPR022879">
    <property type="entry name" value="V-ATPase_su_B/beta"/>
</dbReference>
<name>A0A897MXV5_9EURY</name>
<dbReference type="GO" id="GO:0046933">
    <property type="term" value="F:proton-transporting ATP synthase activity, rotational mechanism"/>
    <property type="evidence" value="ECO:0007669"/>
    <property type="project" value="UniProtKB-UniRule"/>
</dbReference>
<keyword evidence="4 8" id="KW-0375">Hydrogen ion transport</keyword>
<evidence type="ECO:0000256" key="7">
    <source>
        <dbReference type="ARBA" id="ARBA00023310"/>
    </source>
</evidence>
<evidence type="ECO:0000256" key="4">
    <source>
        <dbReference type="ARBA" id="ARBA00022781"/>
    </source>
</evidence>
<dbReference type="PANTHER" id="PTHR43389">
    <property type="entry name" value="V-TYPE PROTON ATPASE SUBUNIT B"/>
    <property type="match status" value="1"/>
</dbReference>
<evidence type="ECO:0000313" key="13">
    <source>
        <dbReference type="Proteomes" id="UP000663525"/>
    </source>
</evidence>
<dbReference type="PANTHER" id="PTHR43389:SF4">
    <property type="entry name" value="V-TYPE PROTON ATPASE SUBUNIT B"/>
    <property type="match status" value="1"/>
</dbReference>
<dbReference type="SUPFAM" id="SSF52540">
    <property type="entry name" value="P-loop containing nucleoside triphosphate hydrolases"/>
    <property type="match status" value="1"/>
</dbReference>
<dbReference type="Proteomes" id="UP000663525">
    <property type="component" value="Chromosome"/>
</dbReference>
<keyword evidence="3 8" id="KW-1003">Cell membrane</keyword>
<dbReference type="Pfam" id="PF00006">
    <property type="entry name" value="ATP-synt_ab"/>
    <property type="match status" value="1"/>
</dbReference>
<dbReference type="InterPro" id="IPR000194">
    <property type="entry name" value="ATPase_F1/V1/A1_a/bsu_nucl-bd"/>
</dbReference>
<gene>
    <name evidence="8 12" type="primary">atpB</name>
    <name evidence="12" type="ORF">HSR121_0462</name>
</gene>
<dbReference type="Pfam" id="PF22919">
    <property type="entry name" value="ATP-synt_VA_C"/>
    <property type="match status" value="1"/>
</dbReference>
<dbReference type="GO" id="GO:0005524">
    <property type="term" value="F:ATP binding"/>
    <property type="evidence" value="ECO:0007669"/>
    <property type="project" value="UniProtKB-UniRule"/>
</dbReference>
<reference evidence="12" key="1">
    <citation type="submission" date="2020-11" db="EMBL/GenBank/DDBJ databases">
        <title>Carbohydrate-dependent, anaerobic sulfur respiration: A novel catabolism in halophilic archaea.</title>
        <authorList>
            <person name="Sorokin D.Y."/>
            <person name="Messina E."/>
            <person name="Smedile F."/>
            <person name="La Cono V."/>
            <person name="Hallsworth J.E."/>
            <person name="Yakimov M.M."/>
        </authorList>
    </citation>
    <scope>NUCLEOTIDE SEQUENCE</scope>
    <source>
        <strain evidence="12">HSR12-1</strain>
    </source>
</reference>
<comment type="subunit">
    <text evidence="8">Has multiple subunits with at least A(3), B(3), C, D, E, F, H, I and proteolipid K(x).</text>
</comment>
<evidence type="ECO:0000259" key="11">
    <source>
        <dbReference type="Pfam" id="PF22919"/>
    </source>
</evidence>
<dbReference type="InterPro" id="IPR004100">
    <property type="entry name" value="ATPase_F1/V1/A1_a/bsu_N"/>
</dbReference>
<dbReference type="InterPro" id="IPR055190">
    <property type="entry name" value="ATP-synt_VA_C"/>
</dbReference>
<evidence type="ECO:0000259" key="10">
    <source>
        <dbReference type="Pfam" id="PF02874"/>
    </source>
</evidence>
<dbReference type="NCBIfam" id="NF003235">
    <property type="entry name" value="PRK04196.1"/>
    <property type="match status" value="1"/>
</dbReference>
<dbReference type="Gene3D" id="3.40.50.12240">
    <property type="match status" value="1"/>
</dbReference>
<comment type="subcellular location">
    <subcellularLocation>
        <location evidence="8">Cell membrane</location>
        <topology evidence="8">Peripheral membrane protein</topology>
    </subcellularLocation>
</comment>
<dbReference type="SUPFAM" id="SSF47917">
    <property type="entry name" value="C-terminal domain of alpha and beta subunits of F1 ATP synthase"/>
    <property type="match status" value="1"/>
</dbReference>
<protein>
    <recommendedName>
        <fullName evidence="8">A-type ATP synthase subunit B</fullName>
    </recommendedName>
</protein>
<evidence type="ECO:0000256" key="1">
    <source>
        <dbReference type="ARBA" id="ARBA00008936"/>
    </source>
</evidence>
<evidence type="ECO:0000256" key="2">
    <source>
        <dbReference type="ARBA" id="ARBA00022448"/>
    </source>
</evidence>
<comment type="similarity">
    <text evidence="1 8">Belongs to the ATPase alpha/beta chains family.</text>
</comment>
<feature type="domain" description="ATP synthase A/B type C-terminal" evidence="11">
    <location>
        <begin position="358"/>
        <end position="457"/>
    </location>
</feature>
<feature type="domain" description="ATPase F1/V1/A1 complex alpha/beta subunit N-terminal" evidence="10">
    <location>
        <begin position="8"/>
        <end position="73"/>
    </location>
</feature>
<evidence type="ECO:0000256" key="3">
    <source>
        <dbReference type="ARBA" id="ARBA00022475"/>
    </source>
</evidence>
<evidence type="ECO:0000256" key="8">
    <source>
        <dbReference type="HAMAP-Rule" id="MF_00310"/>
    </source>
</evidence>
<comment type="function">
    <text evidence="8">Component of the A-type ATP synthase that produces ATP from ADP in the presence of a proton gradient across the membrane. The B chain is a regulatory subunit.</text>
</comment>
<dbReference type="CDD" id="cd01135">
    <property type="entry name" value="V_A-ATPase_B"/>
    <property type="match status" value="1"/>
</dbReference>
<evidence type="ECO:0000256" key="6">
    <source>
        <dbReference type="ARBA" id="ARBA00023136"/>
    </source>
</evidence>
<evidence type="ECO:0000259" key="9">
    <source>
        <dbReference type="Pfam" id="PF00006"/>
    </source>
</evidence>
<sequence>MQKEYKTITEISGPLVFAEVDEPVGYNEIVEIETPDGQIRRGQVLETTSDHVAIQVFEGTGGIDRESSVRFLGETMKMKLTEDLLGRVLDGSGQPIDGGPEIEPDKREDIVGEAINPYSREYPAEFIQTGVSAIDGMNTLVRGQKLPIFSSSGQPHNDLALQIARQATVPEEEQEGGESEFAVIFGAMGITAEEANEFMDDFERTGALERSVVFMNLADDPATERTLTPRLALTTAEYLAFEKGYHVLTILTDMTNYCEALREIGAAREEVPGRRGYPGYMYTDLAQLYERAGRIKGVDGSITQIPILTMPSDDITHPIPDLTGYITEGQIIIDPDLNSQGIQPPINVLPSLSRLMDDGIGEGLTRADHADVSDQLYAAYAEGEDLRDLVNIVGREALSERDNKYLDFADRFEAEFVQQGFTTDRDIEETLEIGWDLLSMLPKEELNRVDEDLIEEHYREETEEQVTAD</sequence>
<keyword evidence="7 8" id="KW-0066">ATP synthesis</keyword>
<proteinExistence type="inferred from homology"/>
<dbReference type="CDD" id="cd18112">
    <property type="entry name" value="ATP-synt_V_A-type_beta_C"/>
    <property type="match status" value="1"/>
</dbReference>
<dbReference type="PIRSF" id="PIRSF039114">
    <property type="entry name" value="V-ATPsynth_beta/V-ATPase_B"/>
    <property type="match status" value="1"/>
</dbReference>
<evidence type="ECO:0000313" key="12">
    <source>
        <dbReference type="EMBL" id="QSG04818.1"/>
    </source>
</evidence>
<dbReference type="Pfam" id="PF02874">
    <property type="entry name" value="ATP-synt_ab_N"/>
    <property type="match status" value="1"/>
</dbReference>
<keyword evidence="2 8" id="KW-0813">Transport</keyword>
<dbReference type="EMBL" id="CP064787">
    <property type="protein sequence ID" value="QSG04818.1"/>
    <property type="molecule type" value="Genomic_DNA"/>
</dbReference>
<dbReference type="AlphaFoldDB" id="A0A897MXV5"/>
<dbReference type="RefSeq" id="WP_229114255.1">
    <property type="nucleotide sequence ID" value="NZ_CP064787.1"/>
</dbReference>
<dbReference type="GeneID" id="68854111"/>
<dbReference type="GO" id="GO:0042777">
    <property type="term" value="P:proton motive force-driven plasma membrane ATP synthesis"/>
    <property type="evidence" value="ECO:0007669"/>
    <property type="project" value="UniProtKB-UniRule"/>
</dbReference>
<dbReference type="InterPro" id="IPR027417">
    <property type="entry name" value="P-loop_NTPase"/>
</dbReference>
<evidence type="ECO:0000256" key="5">
    <source>
        <dbReference type="ARBA" id="ARBA00023065"/>
    </source>
</evidence>
<keyword evidence="5 8" id="KW-0406">Ion transport</keyword>
<organism evidence="12 13">
    <name type="scientific">Halapricum desulfuricans</name>
    <dbReference type="NCBI Taxonomy" id="2841257"/>
    <lineage>
        <taxon>Archaea</taxon>
        <taxon>Methanobacteriati</taxon>
        <taxon>Methanobacteriota</taxon>
        <taxon>Stenosarchaea group</taxon>
        <taxon>Halobacteria</taxon>
        <taxon>Halobacteriales</taxon>
        <taxon>Haloarculaceae</taxon>
        <taxon>Halapricum</taxon>
    </lineage>
</organism>
<feature type="domain" description="ATPase F1/V1/A1 complex alpha/beta subunit nucleotide-binding" evidence="9">
    <location>
        <begin position="130"/>
        <end position="353"/>
    </location>
</feature>
<dbReference type="GO" id="GO:0005886">
    <property type="term" value="C:plasma membrane"/>
    <property type="evidence" value="ECO:0007669"/>
    <property type="project" value="UniProtKB-SubCell"/>
</dbReference>
<dbReference type="HAMAP" id="MF_00310">
    <property type="entry name" value="ATP_synth_B_arch"/>
    <property type="match status" value="1"/>
</dbReference>
<dbReference type="InterPro" id="IPR020003">
    <property type="entry name" value="ATPase_a/bsu_AS"/>
</dbReference>
<dbReference type="CDD" id="cd18118">
    <property type="entry name" value="ATP-synt_V_A-type_beta_N"/>
    <property type="match status" value="1"/>
</dbReference>